<sequence length="467" mass="51335">MFAKPAHDLLRPLGVWVGVTGTDDDNHSDKENSAPLFSTDTTSTPILTPNSTAIPLPQSPVNVSPPSFDDSASTEESSHEGDEDTLLDMDSNEDAPLGMDFDDFLPNSIEGLEADEQPEAFSKTLIVDGRTYLKSCVVASLGSNRSKKVTMRTLRVRGIALEDFHNSQLNELDPDNMEDGDFMKKGDLVAVLVRSGDRICMAVLEVVGFHFDQEKGTRTIAPLEDLKTLANKIKISGQIVGLSASTMSSSWVWTKNYLALNASPRDNKLTRHQFVIQVPSCLAHPLAPTIAAKSVSDFQLDASCFPTWRLELSELDEVLNALWESLEPNTEKIIGNANLLPKIISPQLPYCNSSKEEHFVIQNLPEGLISTPKLATKGIIPCFLCGVKMELRKMRNHIKHHILHSMRETEDQAEKKLQPVGLNPCGFCGRDGCITQLKIKTRGPGVTITSSCPYHYSGMIYKAAAKC</sequence>
<gene>
    <name evidence="2" type="ORF">FIBSPDRAFT_963820</name>
</gene>
<keyword evidence="3" id="KW-1185">Reference proteome</keyword>
<feature type="region of interest" description="Disordered" evidence="1">
    <location>
        <begin position="20"/>
        <end position="98"/>
    </location>
</feature>
<protein>
    <submittedName>
        <fullName evidence="2">Uncharacterized protein</fullName>
    </submittedName>
</protein>
<name>A0A165YJD9_9AGAM</name>
<dbReference type="Proteomes" id="UP000076532">
    <property type="component" value="Unassembled WGS sequence"/>
</dbReference>
<feature type="compositionally biased region" description="Acidic residues" evidence="1">
    <location>
        <begin position="81"/>
        <end position="93"/>
    </location>
</feature>
<dbReference type="OrthoDB" id="3048541at2759"/>
<evidence type="ECO:0000313" key="2">
    <source>
        <dbReference type="EMBL" id="KZP09618.1"/>
    </source>
</evidence>
<reference evidence="2 3" key="1">
    <citation type="journal article" date="2016" name="Mol. Biol. Evol.">
        <title>Comparative Genomics of Early-Diverging Mushroom-Forming Fungi Provides Insights into the Origins of Lignocellulose Decay Capabilities.</title>
        <authorList>
            <person name="Nagy L.G."/>
            <person name="Riley R."/>
            <person name="Tritt A."/>
            <person name="Adam C."/>
            <person name="Daum C."/>
            <person name="Floudas D."/>
            <person name="Sun H."/>
            <person name="Yadav J.S."/>
            <person name="Pangilinan J."/>
            <person name="Larsson K.H."/>
            <person name="Matsuura K."/>
            <person name="Barry K."/>
            <person name="Labutti K."/>
            <person name="Kuo R."/>
            <person name="Ohm R.A."/>
            <person name="Bhattacharya S.S."/>
            <person name="Shirouzu T."/>
            <person name="Yoshinaga Y."/>
            <person name="Martin F.M."/>
            <person name="Grigoriev I.V."/>
            <person name="Hibbett D.S."/>
        </authorList>
    </citation>
    <scope>NUCLEOTIDE SEQUENCE [LARGE SCALE GENOMIC DNA]</scope>
    <source>
        <strain evidence="2 3">CBS 109695</strain>
    </source>
</reference>
<organism evidence="2 3">
    <name type="scientific">Athelia psychrophila</name>
    <dbReference type="NCBI Taxonomy" id="1759441"/>
    <lineage>
        <taxon>Eukaryota</taxon>
        <taxon>Fungi</taxon>
        <taxon>Dikarya</taxon>
        <taxon>Basidiomycota</taxon>
        <taxon>Agaricomycotina</taxon>
        <taxon>Agaricomycetes</taxon>
        <taxon>Agaricomycetidae</taxon>
        <taxon>Atheliales</taxon>
        <taxon>Atheliaceae</taxon>
        <taxon>Athelia</taxon>
    </lineage>
</organism>
<feature type="compositionally biased region" description="Polar residues" evidence="1">
    <location>
        <begin position="35"/>
        <end position="75"/>
    </location>
</feature>
<evidence type="ECO:0000313" key="3">
    <source>
        <dbReference type="Proteomes" id="UP000076532"/>
    </source>
</evidence>
<accession>A0A165YJD9</accession>
<evidence type="ECO:0000256" key="1">
    <source>
        <dbReference type="SAM" id="MobiDB-lite"/>
    </source>
</evidence>
<proteinExistence type="predicted"/>
<dbReference type="AlphaFoldDB" id="A0A165YJD9"/>
<dbReference type="EMBL" id="KV417696">
    <property type="protein sequence ID" value="KZP09618.1"/>
    <property type="molecule type" value="Genomic_DNA"/>
</dbReference>